<gene>
    <name evidence="1" type="ORF">SAMCFNEI73_pC1706</name>
</gene>
<organism evidence="1 2">
    <name type="scientific">Sinorhizobium americanum</name>
    <dbReference type="NCBI Taxonomy" id="194963"/>
    <lineage>
        <taxon>Bacteria</taxon>
        <taxon>Pseudomonadati</taxon>
        <taxon>Pseudomonadota</taxon>
        <taxon>Alphaproteobacteria</taxon>
        <taxon>Hyphomicrobiales</taxon>
        <taxon>Rhizobiaceae</taxon>
        <taxon>Sinorhizobium/Ensifer group</taxon>
        <taxon>Sinorhizobium</taxon>
    </lineage>
</organism>
<dbReference type="AlphaFoldDB" id="A0A1L3LZ86"/>
<sequence length="43" mass="4562">MIDTNAFPVNRAWCQPQGNTIDMTVVGGNYSSTAIGEDDDDAA</sequence>
<keyword evidence="1" id="KW-0614">Plasmid</keyword>
<proteinExistence type="predicted"/>
<dbReference type="EMBL" id="CP013110">
    <property type="protein sequence ID" value="APG95410.1"/>
    <property type="molecule type" value="Genomic_DNA"/>
</dbReference>
<dbReference type="KEGG" id="same:SAMCFNEI73_pC1706"/>
<keyword evidence="2" id="KW-1185">Reference proteome</keyword>
<protein>
    <submittedName>
        <fullName evidence="1">Uncharacterized protein</fullName>
    </submittedName>
</protein>
<name>A0A1L3LZ86_9HYPH</name>
<evidence type="ECO:0000313" key="1">
    <source>
        <dbReference type="EMBL" id="APG95410.1"/>
    </source>
</evidence>
<accession>A0A1L3LZ86</accession>
<reference evidence="1 2" key="1">
    <citation type="submission" date="2015-10" db="EMBL/GenBank/DDBJ databases">
        <title>Genomic differences between typical nodule nitrogen-fixing rhizobial strains and those coming from bean seeds.</title>
        <authorList>
            <person name="Peralta H."/>
            <person name="Aguilar-Vera A."/>
            <person name="Diaz R."/>
            <person name="Mora Y."/>
            <person name="Martinez-Batallar G."/>
            <person name="Salazar E."/>
            <person name="Vargas-Lagunas C."/>
            <person name="Encarnacion S."/>
            <person name="Girard L."/>
            <person name="Mora J."/>
        </authorList>
    </citation>
    <scope>NUCLEOTIDE SEQUENCE [LARGE SCALE GENOMIC DNA]</scope>
    <source>
        <strain evidence="1 2">CFNEI 73</strain>
        <plasmid evidence="1 2">C</plasmid>
    </source>
</reference>
<evidence type="ECO:0000313" key="2">
    <source>
        <dbReference type="Proteomes" id="UP000182306"/>
    </source>
</evidence>
<geneLocation type="plasmid" evidence="1 2">
    <name>C</name>
</geneLocation>
<dbReference type="Proteomes" id="UP000182306">
    <property type="component" value="Plasmid C"/>
</dbReference>